<evidence type="ECO:0000313" key="7">
    <source>
        <dbReference type="Proteomes" id="UP000254601"/>
    </source>
</evidence>
<dbReference type="PANTHER" id="PTHR10361:SF28">
    <property type="entry name" value="P3 PROTEIN-RELATED"/>
    <property type="match status" value="1"/>
</dbReference>
<comment type="subcellular location">
    <subcellularLocation>
        <location evidence="1">Membrane</location>
        <topology evidence="1">Multi-pass membrane protein</topology>
    </subcellularLocation>
</comment>
<keyword evidence="4 5" id="KW-0472">Membrane</keyword>
<keyword evidence="2 5" id="KW-0812">Transmembrane</keyword>
<gene>
    <name evidence="6" type="ORF">NCTC13337_01035</name>
</gene>
<dbReference type="InterPro" id="IPR038770">
    <property type="entry name" value="Na+/solute_symporter_sf"/>
</dbReference>
<feature type="transmembrane region" description="Helical" evidence="5">
    <location>
        <begin position="36"/>
        <end position="55"/>
    </location>
</feature>
<proteinExistence type="predicted"/>
<sequence length="317" mass="34235">MRFLRTLSAFVGATFALWAVLISLLGYFSPAPFNNWASYLLPVLGLIMFGMGLTLEPSDFSEILKRPLPIILGIAAQFILMPLLAFLLIKIFSVEPAIALGLILVGCCPGGTSSNVITYLSRGDVALSVTITAFSTLLSPFVTPFLLEFYAGSIIEIPAKAMMINIAQIVLLPIIAGVVIHKLLGERLRPVFDVLPLISTSGILFILVVVVARSQPKIAEIGLMGIAFWFFLVALHNLLGYLSGYLVARACGFSQAQRRAIMIEVGMQNSGLGASLAAKFFTPETALPSVFFSLWHNVSGAILANICRLIDSRKAKN</sequence>
<dbReference type="RefSeq" id="WP_072576710.1">
    <property type="nucleotide sequence ID" value="NZ_LWHB01000093.1"/>
</dbReference>
<evidence type="ECO:0000256" key="3">
    <source>
        <dbReference type="ARBA" id="ARBA00022989"/>
    </source>
</evidence>
<name>A0A380MRT1_9GAMM</name>
<dbReference type="Gene3D" id="1.20.1530.20">
    <property type="match status" value="1"/>
</dbReference>
<dbReference type="Proteomes" id="UP000254601">
    <property type="component" value="Unassembled WGS sequence"/>
</dbReference>
<evidence type="ECO:0000256" key="4">
    <source>
        <dbReference type="ARBA" id="ARBA00023136"/>
    </source>
</evidence>
<reference evidence="6 7" key="1">
    <citation type="submission" date="2018-06" db="EMBL/GenBank/DDBJ databases">
        <authorList>
            <consortium name="Pathogen Informatics"/>
            <person name="Doyle S."/>
        </authorList>
    </citation>
    <scope>NUCLEOTIDE SEQUENCE [LARGE SCALE GENOMIC DNA]</scope>
    <source>
        <strain evidence="6 7">NCTC13337</strain>
    </source>
</reference>
<evidence type="ECO:0000256" key="5">
    <source>
        <dbReference type="SAM" id="Phobius"/>
    </source>
</evidence>
<feature type="transmembrane region" description="Helical" evidence="5">
    <location>
        <begin position="159"/>
        <end position="180"/>
    </location>
</feature>
<dbReference type="EMBL" id="UHIC01000001">
    <property type="protein sequence ID" value="SUO94998.1"/>
    <property type="molecule type" value="Genomic_DNA"/>
</dbReference>
<dbReference type="AlphaFoldDB" id="A0A380MRT1"/>
<feature type="transmembrane region" description="Helical" evidence="5">
    <location>
        <begin position="125"/>
        <end position="147"/>
    </location>
</feature>
<evidence type="ECO:0000256" key="1">
    <source>
        <dbReference type="ARBA" id="ARBA00004141"/>
    </source>
</evidence>
<feature type="transmembrane region" description="Helical" evidence="5">
    <location>
        <begin position="192"/>
        <end position="214"/>
    </location>
</feature>
<feature type="transmembrane region" description="Helical" evidence="5">
    <location>
        <begin position="67"/>
        <end position="92"/>
    </location>
</feature>
<keyword evidence="7" id="KW-1185">Reference proteome</keyword>
<organism evidence="6 7">
    <name type="scientific">Suttonella ornithocola</name>
    <dbReference type="NCBI Taxonomy" id="279832"/>
    <lineage>
        <taxon>Bacteria</taxon>
        <taxon>Pseudomonadati</taxon>
        <taxon>Pseudomonadota</taxon>
        <taxon>Gammaproteobacteria</taxon>
        <taxon>Cardiobacteriales</taxon>
        <taxon>Cardiobacteriaceae</taxon>
        <taxon>Suttonella</taxon>
    </lineage>
</organism>
<dbReference type="GO" id="GO:0016020">
    <property type="term" value="C:membrane"/>
    <property type="evidence" value="ECO:0007669"/>
    <property type="project" value="UniProtKB-SubCell"/>
</dbReference>
<dbReference type="OrthoDB" id="9806785at2"/>
<evidence type="ECO:0000256" key="2">
    <source>
        <dbReference type="ARBA" id="ARBA00022692"/>
    </source>
</evidence>
<accession>A0A380MRT1</accession>
<feature type="transmembrane region" description="Helical" evidence="5">
    <location>
        <begin position="226"/>
        <end position="248"/>
    </location>
</feature>
<dbReference type="PANTHER" id="PTHR10361">
    <property type="entry name" value="SODIUM-BILE ACID COTRANSPORTER"/>
    <property type="match status" value="1"/>
</dbReference>
<keyword evidence="3 5" id="KW-1133">Transmembrane helix</keyword>
<protein>
    <submittedName>
        <fullName evidence="6">Bile acid transporter</fullName>
    </submittedName>
</protein>
<dbReference type="Pfam" id="PF01758">
    <property type="entry name" value="SBF"/>
    <property type="match status" value="1"/>
</dbReference>
<dbReference type="InterPro" id="IPR004710">
    <property type="entry name" value="Bilac:Na_transpt"/>
</dbReference>
<feature type="transmembrane region" description="Helical" evidence="5">
    <location>
        <begin position="7"/>
        <end position="30"/>
    </location>
</feature>
<evidence type="ECO:0000313" key="6">
    <source>
        <dbReference type="EMBL" id="SUO94998.1"/>
    </source>
</evidence>
<dbReference type="InterPro" id="IPR002657">
    <property type="entry name" value="BilAc:Na_symport/Acr3"/>
</dbReference>
<feature type="transmembrane region" description="Helical" evidence="5">
    <location>
        <begin position="98"/>
        <end position="118"/>
    </location>
</feature>